<dbReference type="InterPro" id="IPR036908">
    <property type="entry name" value="RlpA-like_sf"/>
</dbReference>
<sequence length="141" mass="15200">MSRVAALFVLFVCAMLSLASPLQGNVTATELDKRVTHVGRGTWYYPSGSEGNCGYWDSNSEPVVAIGIARYDANNGANCNQWIEITNTANGKTAYGKTRDSCESCDTSSLDMSPALFEEISTLATGEITISWHFMAAGWSP</sequence>
<name>A0AAD7KF51_9AGAR</name>
<evidence type="ECO:0000256" key="1">
    <source>
        <dbReference type="ARBA" id="ARBA00022729"/>
    </source>
</evidence>
<dbReference type="PANTHER" id="PTHR31836">
    <property type="match status" value="1"/>
</dbReference>
<keyword evidence="4" id="KW-1185">Reference proteome</keyword>
<evidence type="ECO:0000313" key="4">
    <source>
        <dbReference type="Proteomes" id="UP001215598"/>
    </source>
</evidence>
<dbReference type="Proteomes" id="UP001215598">
    <property type="component" value="Unassembled WGS sequence"/>
</dbReference>
<dbReference type="InterPro" id="IPR051477">
    <property type="entry name" value="Expansin_CellWall"/>
</dbReference>
<dbReference type="PANTHER" id="PTHR31836:SF25">
    <property type="entry name" value="RLPA-LIKE PROTEIN DOUBLE-PSI BETA-BARREL DOMAIN-CONTAINING PROTEIN"/>
    <property type="match status" value="1"/>
</dbReference>
<dbReference type="SUPFAM" id="SSF50685">
    <property type="entry name" value="Barwin-like endoglucanases"/>
    <property type="match status" value="1"/>
</dbReference>
<accession>A0AAD7KF51</accession>
<dbReference type="EMBL" id="JARKIB010000002">
    <property type="protein sequence ID" value="KAJ7784371.1"/>
    <property type="molecule type" value="Genomic_DNA"/>
</dbReference>
<dbReference type="AlphaFoldDB" id="A0AAD7KF51"/>
<feature type="signal peptide" evidence="2">
    <location>
        <begin position="1"/>
        <end position="19"/>
    </location>
</feature>
<protein>
    <submittedName>
        <fullName evidence="3">RlpA-like double-psi beta-barrel-protein domain-containing protein-containing protein</fullName>
    </submittedName>
</protein>
<evidence type="ECO:0000256" key="2">
    <source>
        <dbReference type="SAM" id="SignalP"/>
    </source>
</evidence>
<organism evidence="3 4">
    <name type="scientific">Mycena metata</name>
    <dbReference type="NCBI Taxonomy" id="1033252"/>
    <lineage>
        <taxon>Eukaryota</taxon>
        <taxon>Fungi</taxon>
        <taxon>Dikarya</taxon>
        <taxon>Basidiomycota</taxon>
        <taxon>Agaricomycotina</taxon>
        <taxon>Agaricomycetes</taxon>
        <taxon>Agaricomycetidae</taxon>
        <taxon>Agaricales</taxon>
        <taxon>Marasmiineae</taxon>
        <taxon>Mycenaceae</taxon>
        <taxon>Mycena</taxon>
    </lineage>
</organism>
<dbReference type="CDD" id="cd22191">
    <property type="entry name" value="DPBB_RlpA_EXP_N-like"/>
    <property type="match status" value="1"/>
</dbReference>
<proteinExistence type="predicted"/>
<reference evidence="3" key="1">
    <citation type="submission" date="2023-03" db="EMBL/GenBank/DDBJ databases">
        <title>Massive genome expansion in bonnet fungi (Mycena s.s.) driven by repeated elements and novel gene families across ecological guilds.</title>
        <authorList>
            <consortium name="Lawrence Berkeley National Laboratory"/>
            <person name="Harder C.B."/>
            <person name="Miyauchi S."/>
            <person name="Viragh M."/>
            <person name="Kuo A."/>
            <person name="Thoen E."/>
            <person name="Andreopoulos B."/>
            <person name="Lu D."/>
            <person name="Skrede I."/>
            <person name="Drula E."/>
            <person name="Henrissat B."/>
            <person name="Morin E."/>
            <person name="Kohler A."/>
            <person name="Barry K."/>
            <person name="LaButti K."/>
            <person name="Morin E."/>
            <person name="Salamov A."/>
            <person name="Lipzen A."/>
            <person name="Mereny Z."/>
            <person name="Hegedus B."/>
            <person name="Baldrian P."/>
            <person name="Stursova M."/>
            <person name="Weitz H."/>
            <person name="Taylor A."/>
            <person name="Grigoriev I.V."/>
            <person name="Nagy L.G."/>
            <person name="Martin F."/>
            <person name="Kauserud H."/>
        </authorList>
    </citation>
    <scope>NUCLEOTIDE SEQUENCE</scope>
    <source>
        <strain evidence="3">CBHHK182m</strain>
    </source>
</reference>
<feature type="chain" id="PRO_5041909889" evidence="2">
    <location>
        <begin position="20"/>
        <end position="141"/>
    </location>
</feature>
<keyword evidence="1 2" id="KW-0732">Signal</keyword>
<dbReference type="Gene3D" id="2.40.40.10">
    <property type="entry name" value="RlpA-like domain"/>
    <property type="match status" value="1"/>
</dbReference>
<comment type="caution">
    <text evidence="3">The sequence shown here is derived from an EMBL/GenBank/DDBJ whole genome shotgun (WGS) entry which is preliminary data.</text>
</comment>
<gene>
    <name evidence="3" type="ORF">B0H16DRAFT_1492288</name>
</gene>
<evidence type="ECO:0000313" key="3">
    <source>
        <dbReference type="EMBL" id="KAJ7784371.1"/>
    </source>
</evidence>